<gene>
    <name evidence="2" type="ORF">PC9H_008336</name>
</gene>
<dbReference type="AlphaFoldDB" id="A0A8H6ZR53"/>
<comment type="caution">
    <text evidence="2">The sequence shown here is derived from an EMBL/GenBank/DDBJ whole genome shotgun (WGS) entry which is preliminary data.</text>
</comment>
<dbReference type="EMBL" id="JACETU010000006">
    <property type="protein sequence ID" value="KAF7425974.1"/>
    <property type="molecule type" value="Genomic_DNA"/>
</dbReference>
<evidence type="ECO:0000256" key="1">
    <source>
        <dbReference type="SAM" id="MobiDB-lite"/>
    </source>
</evidence>
<evidence type="ECO:0000313" key="2">
    <source>
        <dbReference type="EMBL" id="KAF7425974.1"/>
    </source>
</evidence>
<keyword evidence="3" id="KW-1185">Reference proteome</keyword>
<feature type="region of interest" description="Disordered" evidence="1">
    <location>
        <begin position="188"/>
        <end position="207"/>
    </location>
</feature>
<evidence type="ECO:0000313" key="3">
    <source>
        <dbReference type="Proteomes" id="UP000623687"/>
    </source>
</evidence>
<sequence>MRNFNVPRADKNKVLPHGVPEMVYSKPESFGVLDFKIPVSSDLVDQAEQDHAPPGHEVQELVLPIFAALVHELYTKLGNPPVTSASFWDVYKTMLWEFRNTPTSLSHSIASVLTAFDASKHVAPPDPENPLSENIVPLLPGLKKLRAGDNMVGELPEGFMYIGGLSKPIIPPSIAEAAAKFTMVAQKGKTKGSKQGSNSRTSASSHSIASEYSKASFHADFTPSNSDGSSDELAF</sequence>
<dbReference type="Proteomes" id="UP000623687">
    <property type="component" value="Unassembled WGS sequence"/>
</dbReference>
<dbReference type="GeneID" id="59378154"/>
<accession>A0A8H6ZR53</accession>
<dbReference type="OrthoDB" id="5946233at2759"/>
<dbReference type="RefSeq" id="XP_036629278.1">
    <property type="nucleotide sequence ID" value="XM_036777850.1"/>
</dbReference>
<feature type="compositionally biased region" description="Low complexity" evidence="1">
    <location>
        <begin position="193"/>
        <end position="207"/>
    </location>
</feature>
<reference evidence="2" key="1">
    <citation type="submission" date="2019-07" db="EMBL/GenBank/DDBJ databases">
        <authorList>
            <person name="Palmer J.M."/>
        </authorList>
    </citation>
    <scope>NUCLEOTIDE SEQUENCE</scope>
    <source>
        <strain evidence="2">PC9</strain>
    </source>
</reference>
<name>A0A8H6ZR53_PLEOS</name>
<dbReference type="VEuPathDB" id="FungiDB:PC9H_008336"/>
<organism evidence="2 3">
    <name type="scientific">Pleurotus ostreatus</name>
    <name type="common">Oyster mushroom</name>
    <name type="synonym">White-rot fungus</name>
    <dbReference type="NCBI Taxonomy" id="5322"/>
    <lineage>
        <taxon>Eukaryota</taxon>
        <taxon>Fungi</taxon>
        <taxon>Dikarya</taxon>
        <taxon>Basidiomycota</taxon>
        <taxon>Agaricomycotina</taxon>
        <taxon>Agaricomycetes</taxon>
        <taxon>Agaricomycetidae</taxon>
        <taxon>Agaricales</taxon>
        <taxon>Pleurotineae</taxon>
        <taxon>Pleurotaceae</taxon>
        <taxon>Pleurotus</taxon>
    </lineage>
</organism>
<protein>
    <submittedName>
        <fullName evidence="2">Uncharacterized protein</fullName>
    </submittedName>
</protein>
<proteinExistence type="predicted"/>